<gene>
    <name evidence="6" type="ORF">BG61_41560</name>
</gene>
<dbReference type="InterPro" id="IPR000835">
    <property type="entry name" value="HTH_MarR-typ"/>
</dbReference>
<dbReference type="EMBL" id="JFHC01000096">
    <property type="protein sequence ID" value="KDR38299.1"/>
    <property type="molecule type" value="Genomic_DNA"/>
</dbReference>
<dbReference type="InterPro" id="IPR052067">
    <property type="entry name" value="Metal_resp_HTH_trans_reg"/>
</dbReference>
<dbReference type="PRINTS" id="PR00598">
    <property type="entry name" value="HTHMARR"/>
</dbReference>
<evidence type="ECO:0000256" key="2">
    <source>
        <dbReference type="ARBA" id="ARBA00023125"/>
    </source>
</evidence>
<evidence type="ECO:0000313" key="6">
    <source>
        <dbReference type="EMBL" id="KDR38299.1"/>
    </source>
</evidence>
<keyword evidence="7" id="KW-1185">Reference proteome</keyword>
<feature type="region of interest" description="Disordered" evidence="4">
    <location>
        <begin position="168"/>
        <end position="199"/>
    </location>
</feature>
<dbReference type="SMART" id="SM00347">
    <property type="entry name" value="HTH_MARR"/>
    <property type="match status" value="1"/>
</dbReference>
<dbReference type="GO" id="GO:0003677">
    <property type="term" value="F:DNA binding"/>
    <property type="evidence" value="ECO:0007669"/>
    <property type="project" value="UniProtKB-KW"/>
</dbReference>
<protein>
    <submittedName>
        <fullName evidence="6">MarR family transcriptional regulator</fullName>
    </submittedName>
</protein>
<evidence type="ECO:0000259" key="5">
    <source>
        <dbReference type="PROSITE" id="PS50995"/>
    </source>
</evidence>
<dbReference type="InterPro" id="IPR036390">
    <property type="entry name" value="WH_DNA-bd_sf"/>
</dbReference>
<feature type="domain" description="HTH marR-type" evidence="5">
    <location>
        <begin position="26"/>
        <end position="159"/>
    </location>
</feature>
<dbReference type="InterPro" id="IPR036388">
    <property type="entry name" value="WH-like_DNA-bd_sf"/>
</dbReference>
<keyword evidence="2" id="KW-0238">DNA-binding</keyword>
<evidence type="ECO:0000256" key="3">
    <source>
        <dbReference type="ARBA" id="ARBA00023163"/>
    </source>
</evidence>
<dbReference type="Gene3D" id="1.10.10.10">
    <property type="entry name" value="Winged helix-like DNA-binding domain superfamily/Winged helix DNA-binding domain"/>
    <property type="match status" value="1"/>
</dbReference>
<keyword evidence="3" id="KW-0804">Transcription</keyword>
<evidence type="ECO:0000256" key="1">
    <source>
        <dbReference type="ARBA" id="ARBA00023015"/>
    </source>
</evidence>
<dbReference type="Pfam" id="PF12802">
    <property type="entry name" value="MarR_2"/>
    <property type="match status" value="1"/>
</dbReference>
<evidence type="ECO:0000256" key="4">
    <source>
        <dbReference type="SAM" id="MobiDB-lite"/>
    </source>
</evidence>
<dbReference type="AlphaFoldDB" id="A0A069PEP6"/>
<dbReference type="PANTHER" id="PTHR35790">
    <property type="entry name" value="HTH-TYPE TRANSCRIPTIONAL REGULATOR PCHR"/>
    <property type="match status" value="1"/>
</dbReference>
<proteinExistence type="predicted"/>
<dbReference type="PANTHER" id="PTHR35790:SF4">
    <property type="entry name" value="HTH-TYPE TRANSCRIPTIONAL REGULATOR PCHR"/>
    <property type="match status" value="1"/>
</dbReference>
<dbReference type="Proteomes" id="UP000027466">
    <property type="component" value="Unassembled WGS sequence"/>
</dbReference>
<keyword evidence="1" id="KW-0805">Transcription regulation</keyword>
<reference evidence="6 7" key="1">
    <citation type="submission" date="2014-03" db="EMBL/GenBank/DDBJ databases">
        <title>Draft Genome Sequences of Four Burkholderia Strains.</title>
        <authorList>
            <person name="Liu X.Y."/>
            <person name="Li C.X."/>
            <person name="Xu J.H."/>
        </authorList>
    </citation>
    <scope>NUCLEOTIDE SEQUENCE [LARGE SCALE GENOMIC DNA]</scope>
    <source>
        <strain evidence="6 7">DSM 50014</strain>
    </source>
</reference>
<dbReference type="SUPFAM" id="SSF46785">
    <property type="entry name" value="Winged helix' DNA-binding domain"/>
    <property type="match status" value="1"/>
</dbReference>
<organism evidence="6 7">
    <name type="scientific">Caballeronia glathei</name>
    <dbReference type="NCBI Taxonomy" id="60547"/>
    <lineage>
        <taxon>Bacteria</taxon>
        <taxon>Pseudomonadati</taxon>
        <taxon>Pseudomonadota</taxon>
        <taxon>Betaproteobacteria</taxon>
        <taxon>Burkholderiales</taxon>
        <taxon>Burkholderiaceae</taxon>
        <taxon>Caballeronia</taxon>
    </lineage>
</organism>
<dbReference type="PROSITE" id="PS50995">
    <property type="entry name" value="HTH_MARR_2"/>
    <property type="match status" value="1"/>
</dbReference>
<dbReference type="GO" id="GO:0003700">
    <property type="term" value="F:DNA-binding transcription factor activity"/>
    <property type="evidence" value="ECO:0007669"/>
    <property type="project" value="InterPro"/>
</dbReference>
<feature type="compositionally biased region" description="Basic and acidic residues" evidence="4">
    <location>
        <begin position="187"/>
        <end position="199"/>
    </location>
</feature>
<accession>A0A069PEP6</accession>
<sequence length="199" mass="22053">MRKAKGQAVGRTVADAHDAPALSDLRDLVSFQLRQLTNIYTKGSSSEYERNFGLTMNEWRCIALLHGKRGMSMNRLAEHAQFDRGLASRTVSGLEGRGLLAREADATDGRGVVITLTAEGRALVSEVFPVAEERNARLLSCLTRAEREMLPGILQKLTNQARVMLDQEREEAEARNNSSAYASPNGEEDHAIADLNRWK</sequence>
<name>A0A069PEP6_9BURK</name>
<evidence type="ECO:0000313" key="7">
    <source>
        <dbReference type="Proteomes" id="UP000027466"/>
    </source>
</evidence>
<comment type="caution">
    <text evidence="6">The sequence shown here is derived from an EMBL/GenBank/DDBJ whole genome shotgun (WGS) entry which is preliminary data.</text>
</comment>